<comment type="caution">
    <text evidence="1">The sequence shown here is derived from an EMBL/GenBank/DDBJ whole genome shotgun (WGS) entry which is preliminary data.</text>
</comment>
<evidence type="ECO:0000313" key="1">
    <source>
        <dbReference type="EMBL" id="MUV03650.1"/>
    </source>
</evidence>
<dbReference type="PANTHER" id="PTHR43224">
    <property type="entry name" value="AMIDINOTRANSFERASE"/>
    <property type="match status" value="1"/>
</dbReference>
<keyword evidence="1" id="KW-0808">Transferase</keyword>
<dbReference type="OrthoDB" id="9788268at2"/>
<dbReference type="EMBL" id="WOWP01000024">
    <property type="protein sequence ID" value="MUV03650.1"/>
    <property type="molecule type" value="Genomic_DNA"/>
</dbReference>
<reference evidence="1 2" key="1">
    <citation type="submission" date="2019-12" db="EMBL/GenBank/DDBJ databases">
        <authorList>
            <person name="Sun J.-Q."/>
        </authorList>
    </citation>
    <scope>NUCLEOTIDE SEQUENCE [LARGE SCALE GENOMIC DNA]</scope>
    <source>
        <strain evidence="1 2">JCM 17928</strain>
    </source>
</reference>
<dbReference type="AlphaFoldDB" id="A0A6N8HCM2"/>
<dbReference type="NCBIfam" id="NF046062">
    <property type="entry name" value="citrull_CtlX"/>
    <property type="match status" value="1"/>
</dbReference>
<dbReference type="PIRSF" id="PIRSF028188">
    <property type="entry name" value="Amdntrnsf_FN0238"/>
    <property type="match status" value="1"/>
</dbReference>
<dbReference type="Proteomes" id="UP000433945">
    <property type="component" value="Unassembled WGS sequence"/>
</dbReference>
<dbReference type="Gene3D" id="3.75.10.10">
    <property type="entry name" value="L-arginine/glycine Amidinotransferase, Chain A"/>
    <property type="match status" value="1"/>
</dbReference>
<accession>A0A6N8HCM2</accession>
<dbReference type="SUPFAM" id="SSF55909">
    <property type="entry name" value="Pentein"/>
    <property type="match status" value="1"/>
</dbReference>
<dbReference type="GO" id="GO:0016740">
    <property type="term" value="F:transferase activity"/>
    <property type="evidence" value="ECO:0007669"/>
    <property type="project" value="UniProtKB-KW"/>
</dbReference>
<dbReference type="Pfam" id="PF19420">
    <property type="entry name" value="DDAH_eukar"/>
    <property type="match status" value="1"/>
</dbReference>
<evidence type="ECO:0000313" key="2">
    <source>
        <dbReference type="Proteomes" id="UP000433945"/>
    </source>
</evidence>
<keyword evidence="2" id="KW-1185">Reference proteome</keyword>
<gene>
    <name evidence="1" type="ORF">GN157_07995</name>
</gene>
<name>A0A6N8HCM2_9FLAO</name>
<dbReference type="PANTHER" id="PTHR43224:SF1">
    <property type="entry name" value="AMIDINOTRANSFERASE"/>
    <property type="match status" value="1"/>
</dbReference>
<protein>
    <submittedName>
        <fullName evidence="1">Amidinotransferase</fullName>
    </submittedName>
</protein>
<dbReference type="RefSeq" id="WP_157482796.1">
    <property type="nucleotide sequence ID" value="NZ_WOWP01000024.1"/>
</dbReference>
<proteinExistence type="predicted"/>
<dbReference type="InterPro" id="IPR014541">
    <property type="entry name" value="Amdntrnsf_FN0238"/>
</dbReference>
<sequence>MRQITDTILMIRPVAFRMNEQTAVNNYYQKVMDNLLPDTVNAKAQQEFDAFVDKLRAVGVNVVVVDDTVDPDTPDSIFPNNWVSFHENGDVALYPMFAENRRLERREDILDLLEEKGFPIENIVDYTSAEEDDIFLEGTGSIVLDRQNQKAYCALSPRAEEELFIEFCEDFEYTPVIFEAFQTVNGERKHIYHTNVMMCVAETFAVICAECIDDKKERKMVLDNLKSDGKEVILLTEQQLNHFAGNMLQVRGNNNKSYLVMSASAYQVLTKDQIAKIEKHTEILSSSLDTIEACGGGSARCMMAEVFLTKE</sequence>
<organism evidence="1 2">
    <name type="scientific">Flavobacterium rakeshii</name>
    <dbReference type="NCBI Taxonomy" id="1038845"/>
    <lineage>
        <taxon>Bacteria</taxon>
        <taxon>Pseudomonadati</taxon>
        <taxon>Bacteroidota</taxon>
        <taxon>Flavobacteriia</taxon>
        <taxon>Flavobacteriales</taxon>
        <taxon>Flavobacteriaceae</taxon>
        <taxon>Flavobacterium</taxon>
    </lineage>
</organism>